<organism evidence="1 2">
    <name type="scientific">Lecanicillium saksenae</name>
    <dbReference type="NCBI Taxonomy" id="468837"/>
    <lineage>
        <taxon>Eukaryota</taxon>
        <taxon>Fungi</taxon>
        <taxon>Dikarya</taxon>
        <taxon>Ascomycota</taxon>
        <taxon>Pezizomycotina</taxon>
        <taxon>Sordariomycetes</taxon>
        <taxon>Hypocreomycetidae</taxon>
        <taxon>Hypocreales</taxon>
        <taxon>Cordycipitaceae</taxon>
        <taxon>Lecanicillium</taxon>
    </lineage>
</organism>
<reference evidence="1" key="1">
    <citation type="submission" date="2022-07" db="EMBL/GenBank/DDBJ databases">
        <title>Genome Sequence of Lecanicillium saksenae.</title>
        <authorList>
            <person name="Buettner E."/>
        </authorList>
    </citation>
    <scope>NUCLEOTIDE SEQUENCE</scope>
    <source>
        <strain evidence="1">VT-O1</strain>
    </source>
</reference>
<protein>
    <submittedName>
        <fullName evidence="1">Uncharacterized protein</fullName>
    </submittedName>
</protein>
<comment type="caution">
    <text evidence="1">The sequence shown here is derived from an EMBL/GenBank/DDBJ whole genome shotgun (WGS) entry which is preliminary data.</text>
</comment>
<evidence type="ECO:0000313" key="2">
    <source>
        <dbReference type="Proteomes" id="UP001148737"/>
    </source>
</evidence>
<gene>
    <name evidence="1" type="ORF">NLG97_g53</name>
</gene>
<name>A0ACC1RB25_9HYPO</name>
<accession>A0ACC1RB25</accession>
<proteinExistence type="predicted"/>
<sequence>MSSAQSTAAAGGAPQSNAKTKNLPYLSRDEIESMIADGHKMIVVDDYVLKVDAWLKYHPGGEISILHLVGRDATDEVKALHSKEAVQQMQRYRVGRIQSPWKNFRPPIQGGVFRTASEIEESQERLSIPKGSSSSSSSRPPSPVFDTEASYIKQRVVDRGNRPSSVSSDSTVDPDIDGMSYLDALTREHISLDLEKYPQPDSATQAHIIVKYRALYQRLIDEGYMVTSKTAYVTECCRYFALFSGSLIFLKYGQYALGGLCLGLMWHQLVFTAHDAGHIGITHHYQVDSLIGILIADFIGGLSLGWWKSNHNVHHIVTNAPEHDPDIEHMPLFAVSHRLLASLRSTYYDRIMTYDAAAKILLRIQAWTYYPFLALGRFNLYVLSWQFLLTGRSPKKGISAWHRWVELVGQVFFWYWFGYLIVYKAIPDAWSRFTFVMVSHVASSPLHVQIVLSHFAMSTADLGPQESFPQRMLRTTMDVDCPPWLDFIHGGLQFQAIHHMFPRMPRHNLRRAQKLVIEFCNEVGIPYAYYGFADGNKQVIGRLAEVSQQAAIFSKCQQSIAQSVGDLASVYCGVTHNLVAKLAPSIRVTDGARHPYLPSHRERTRQSHIMDTSIQRALNDKLYDKRKIGALELERVIRELVASKDYQRVHDILEQLCNDYAYAVHQPHARNGGLIGLAAAAIALGPELPRYLAKIVPPVLACFTDQDARVRYYACEAMYNIAKVAKGEILIYFNNIFDQLCKLGADSELSVKNGAELLDRLVKDIVSESAASYVSVLEAPSDIDDDKGDMDDPRTHLPTAFSLPRFIPLLKERIWVTNPFTRQFLVGWITLLDSIPDLELVTYLPHFLSGLVKFLGDQNIDVRNATHGCLDKFLSEIKRIARVKKGILESKKSREGGKRKRQDSIDSGSYRPEPEEGDELETDLSGDDDDNESYEDDWIPGQDVEVNYKEILEILVAYLETPLEEEDCLLEALRWIVDFLDICPEQVLPFTPSILAHMLPCMANPKESVHLAATRVNNSLMNYVVSLTDEPAPAQSALTAPGFSSSRLQLPTEKQEAVGSNRISISSARESDQNPTPLQSRAVSTQIGGIPQVRPDLDYAAAVSSLTLLFLNDHEATRVAALTWLIMLHRKAPRKVLAFNDGTFPALLKTLSDPSDAVVTKDLQLLSQISRNSEDDYFAYFMVNLLQLFSTDRKLLEIRGNLIIRQLCISLSPERIYRTLADCIEKEEDVEFASIMVQNLNNNLITAPQLAEVRKRLRNLETKDGQTLFVALFRSWCYNAVATFSLCLLAQAYEQAYNLLQIFGELDMTVNILIQVDKLVQLIESPVFTYLRLQLLEPEKYPYLYKCMYGILMLLPQSSAFAALKNRLNSVSAIGYLHTAPRSAATPSNSSSYDRPNRLKGREEGGIRWVELLEKFRSVQERARRAQRQSLDNDDVPSIGVGELRIGDGSFDLRGKDGRAASGNPVPQKDANVQTVKKSGLGRQFGRLGGAVSGRSKRNT</sequence>
<dbReference type="Proteomes" id="UP001148737">
    <property type="component" value="Unassembled WGS sequence"/>
</dbReference>
<keyword evidence="2" id="KW-1185">Reference proteome</keyword>
<dbReference type="EMBL" id="JANAKD010000002">
    <property type="protein sequence ID" value="KAJ3499759.1"/>
    <property type="molecule type" value="Genomic_DNA"/>
</dbReference>
<evidence type="ECO:0000313" key="1">
    <source>
        <dbReference type="EMBL" id="KAJ3499759.1"/>
    </source>
</evidence>